<keyword evidence="2" id="KW-0472">Membrane</keyword>
<name>A0A1M3TSD7_ASPLC</name>
<evidence type="ECO:0008006" key="5">
    <source>
        <dbReference type="Google" id="ProtNLM"/>
    </source>
</evidence>
<evidence type="ECO:0000256" key="1">
    <source>
        <dbReference type="SAM" id="MobiDB-lite"/>
    </source>
</evidence>
<keyword evidence="2" id="KW-1133">Transmembrane helix</keyword>
<feature type="compositionally biased region" description="Polar residues" evidence="1">
    <location>
        <begin position="17"/>
        <end position="31"/>
    </location>
</feature>
<dbReference type="VEuPathDB" id="FungiDB:ASPFODRAFT_494325"/>
<proteinExistence type="predicted"/>
<evidence type="ECO:0000256" key="2">
    <source>
        <dbReference type="SAM" id="Phobius"/>
    </source>
</evidence>
<sequence length="144" mass="16443">MFPGETFSAPAKRDSTSGENTPPTHSPTSRGQKLWESFCIVRRLSTSSCIFGVSQPRYSVSPEWSSPDGVWPRRRLWRAFEAGEKSVSTFWLLRRTRRNPKILLMARPVSACPLFLLFFPSIFPVDRTPPYILFFCPCPCSFSC</sequence>
<dbReference type="AlphaFoldDB" id="A0A1M3TSD7"/>
<organism evidence="3 4">
    <name type="scientific">Aspergillus luchuensis (strain CBS 106.47)</name>
    <dbReference type="NCBI Taxonomy" id="1137211"/>
    <lineage>
        <taxon>Eukaryota</taxon>
        <taxon>Fungi</taxon>
        <taxon>Dikarya</taxon>
        <taxon>Ascomycota</taxon>
        <taxon>Pezizomycotina</taxon>
        <taxon>Eurotiomycetes</taxon>
        <taxon>Eurotiomycetidae</taxon>
        <taxon>Eurotiales</taxon>
        <taxon>Aspergillaceae</taxon>
        <taxon>Aspergillus</taxon>
        <taxon>Aspergillus subgen. Circumdati</taxon>
    </lineage>
</organism>
<gene>
    <name evidence="3" type="ORF">ASPFODRAFT_494325</name>
</gene>
<feature type="region of interest" description="Disordered" evidence="1">
    <location>
        <begin position="1"/>
        <end position="31"/>
    </location>
</feature>
<dbReference type="Proteomes" id="UP000184063">
    <property type="component" value="Unassembled WGS sequence"/>
</dbReference>
<dbReference type="EMBL" id="KV878238">
    <property type="protein sequence ID" value="OJZ89494.1"/>
    <property type="molecule type" value="Genomic_DNA"/>
</dbReference>
<evidence type="ECO:0000313" key="3">
    <source>
        <dbReference type="EMBL" id="OJZ89494.1"/>
    </source>
</evidence>
<feature type="transmembrane region" description="Helical" evidence="2">
    <location>
        <begin position="102"/>
        <end position="123"/>
    </location>
</feature>
<keyword evidence="2" id="KW-0812">Transmembrane</keyword>
<accession>A0A1M3TSD7</accession>
<reference evidence="4" key="1">
    <citation type="journal article" date="2017" name="Genome Biol.">
        <title>Comparative genomics reveals high biological diversity and specific adaptations in the industrially and medically important fungal genus Aspergillus.</title>
        <authorList>
            <person name="de Vries R.P."/>
            <person name="Riley R."/>
            <person name="Wiebenga A."/>
            <person name="Aguilar-Osorio G."/>
            <person name="Amillis S."/>
            <person name="Uchima C.A."/>
            <person name="Anderluh G."/>
            <person name="Asadollahi M."/>
            <person name="Askin M."/>
            <person name="Barry K."/>
            <person name="Battaglia E."/>
            <person name="Bayram O."/>
            <person name="Benocci T."/>
            <person name="Braus-Stromeyer S.A."/>
            <person name="Caldana C."/>
            <person name="Canovas D."/>
            <person name="Cerqueira G.C."/>
            <person name="Chen F."/>
            <person name="Chen W."/>
            <person name="Choi C."/>
            <person name="Clum A."/>
            <person name="Dos Santos R.A."/>
            <person name="Damasio A.R."/>
            <person name="Diallinas G."/>
            <person name="Emri T."/>
            <person name="Fekete E."/>
            <person name="Flipphi M."/>
            <person name="Freyberg S."/>
            <person name="Gallo A."/>
            <person name="Gournas C."/>
            <person name="Habgood R."/>
            <person name="Hainaut M."/>
            <person name="Harispe M.L."/>
            <person name="Henrissat B."/>
            <person name="Hilden K.S."/>
            <person name="Hope R."/>
            <person name="Hossain A."/>
            <person name="Karabika E."/>
            <person name="Karaffa L."/>
            <person name="Karanyi Z."/>
            <person name="Krasevec N."/>
            <person name="Kuo A."/>
            <person name="Kusch H."/>
            <person name="LaButti K."/>
            <person name="Lagendijk E.L."/>
            <person name="Lapidus A."/>
            <person name="Levasseur A."/>
            <person name="Lindquist E."/>
            <person name="Lipzen A."/>
            <person name="Logrieco A.F."/>
            <person name="MacCabe A."/>
            <person name="Maekelae M.R."/>
            <person name="Malavazi I."/>
            <person name="Melin P."/>
            <person name="Meyer V."/>
            <person name="Mielnichuk N."/>
            <person name="Miskei M."/>
            <person name="Molnar A.P."/>
            <person name="Mule G."/>
            <person name="Ngan C.Y."/>
            <person name="Orejas M."/>
            <person name="Orosz E."/>
            <person name="Ouedraogo J.P."/>
            <person name="Overkamp K.M."/>
            <person name="Park H.-S."/>
            <person name="Perrone G."/>
            <person name="Piumi F."/>
            <person name="Punt P.J."/>
            <person name="Ram A.F."/>
            <person name="Ramon A."/>
            <person name="Rauscher S."/>
            <person name="Record E."/>
            <person name="Riano-Pachon D.M."/>
            <person name="Robert V."/>
            <person name="Roehrig J."/>
            <person name="Ruller R."/>
            <person name="Salamov A."/>
            <person name="Salih N.S."/>
            <person name="Samson R.A."/>
            <person name="Sandor E."/>
            <person name="Sanguinetti M."/>
            <person name="Schuetze T."/>
            <person name="Sepcic K."/>
            <person name="Shelest E."/>
            <person name="Sherlock G."/>
            <person name="Sophianopoulou V."/>
            <person name="Squina F.M."/>
            <person name="Sun H."/>
            <person name="Susca A."/>
            <person name="Todd R.B."/>
            <person name="Tsang A."/>
            <person name="Unkles S.E."/>
            <person name="van de Wiele N."/>
            <person name="van Rossen-Uffink D."/>
            <person name="Oliveira J.V."/>
            <person name="Vesth T.C."/>
            <person name="Visser J."/>
            <person name="Yu J.-H."/>
            <person name="Zhou M."/>
            <person name="Andersen M.R."/>
            <person name="Archer D.B."/>
            <person name="Baker S.E."/>
            <person name="Benoit I."/>
            <person name="Brakhage A.A."/>
            <person name="Braus G.H."/>
            <person name="Fischer R."/>
            <person name="Frisvad J.C."/>
            <person name="Goldman G.H."/>
            <person name="Houbraken J."/>
            <person name="Oakley B."/>
            <person name="Pocsi I."/>
            <person name="Scazzocchio C."/>
            <person name="Seiboth B."/>
            <person name="vanKuyk P.A."/>
            <person name="Wortman J."/>
            <person name="Dyer P.S."/>
            <person name="Grigoriev I.V."/>
        </authorList>
    </citation>
    <scope>NUCLEOTIDE SEQUENCE [LARGE SCALE GENOMIC DNA]</scope>
    <source>
        <strain evidence="4">CBS 106.47</strain>
    </source>
</reference>
<evidence type="ECO:0000313" key="4">
    <source>
        <dbReference type="Proteomes" id="UP000184063"/>
    </source>
</evidence>
<protein>
    <recommendedName>
        <fullName evidence="5">Transmembrane protein</fullName>
    </recommendedName>
</protein>